<evidence type="ECO:0000256" key="5">
    <source>
        <dbReference type="SAM" id="MobiDB-lite"/>
    </source>
</evidence>
<dbReference type="OrthoDB" id="9802969at2"/>
<dbReference type="SUPFAM" id="SSF51735">
    <property type="entry name" value="NAD(P)-binding Rossmann-fold domains"/>
    <property type="match status" value="1"/>
</dbReference>
<gene>
    <name evidence="8" type="ORF">SAMN05445060_0720</name>
</gene>
<sequence length="429" mass="44042">MKVHGADEVDAVVAGGGSRLVVGARDLVTPLARERARDIGVVIVVDGADTGPAPAEVSTPRSAPTVAVRKPLSQELSAPPPLSPPSPALYRRGAPLPDGVRVGLPRRNGVVRGPAQRVGRVTVVGAGNVGMIAAMRLAESDLIDEVVLVDIAGQRAAGIALDISHASPLLGFSTRVRGVTTVAEAGRSEYVVITAGRARTPGMSRSDLVDTNAAIVGALTADAVAVSPDAVLLVVTNPLDEMTQHAWQVSGLPTERVIGMAGVLDSSRFRALTALAADTSPRQVSAFALGSHGDEMVLPLSQVTVDGGPITESLPASEVDGLVDRTRNSGAEVVGLLESGSAFFAPGLSAARMVSAMIRETGEVLAATVAPRGEYGIRSGYVGLPVRLGRGGLAEIVELPLTDVELRDLRTAAERIAERVGALEAVGAR</sequence>
<dbReference type="InterPro" id="IPR011275">
    <property type="entry name" value="Malate_DH_type3"/>
</dbReference>
<reference evidence="8 9" key="1">
    <citation type="submission" date="2017-01" db="EMBL/GenBank/DDBJ databases">
        <authorList>
            <person name="Mah S.A."/>
            <person name="Swanson W.J."/>
            <person name="Moy G.W."/>
            <person name="Vacquier V.D."/>
        </authorList>
    </citation>
    <scope>NUCLEOTIDE SEQUENCE [LARGE SCALE GENOMIC DNA]</scope>
    <source>
        <strain evidence="8 9">CPCC 203464</strain>
    </source>
</reference>
<feature type="domain" description="Lactate/malate dehydrogenase C-terminal" evidence="7">
    <location>
        <begin position="264"/>
        <end position="416"/>
    </location>
</feature>
<dbReference type="STRING" id="1344003.SAMN05445060_0720"/>
<keyword evidence="4" id="KW-0520">NAD</keyword>
<dbReference type="InterPro" id="IPR022383">
    <property type="entry name" value="Lactate/malate_DH_C"/>
</dbReference>
<evidence type="ECO:0000256" key="1">
    <source>
        <dbReference type="ARBA" id="ARBA00006054"/>
    </source>
</evidence>
<feature type="region of interest" description="Disordered" evidence="5">
    <location>
        <begin position="50"/>
        <end position="91"/>
    </location>
</feature>
<accession>A0A1N7DL16</accession>
<dbReference type="PANTHER" id="PTHR43128:SF16">
    <property type="entry name" value="L-LACTATE DEHYDROGENASE"/>
    <property type="match status" value="1"/>
</dbReference>
<dbReference type="AlphaFoldDB" id="A0A1N7DL16"/>
<feature type="compositionally biased region" description="Pro residues" evidence="5">
    <location>
        <begin position="78"/>
        <end position="87"/>
    </location>
</feature>
<comment type="similarity">
    <text evidence="1">Belongs to the LDH/MDH superfamily. LDH family.</text>
</comment>
<proteinExistence type="inferred from homology"/>
<dbReference type="RefSeq" id="WP_076476662.1">
    <property type="nucleotide sequence ID" value="NZ_FTNT01000002.1"/>
</dbReference>
<dbReference type="GO" id="GO:0004459">
    <property type="term" value="F:L-lactate dehydrogenase (NAD+) activity"/>
    <property type="evidence" value="ECO:0007669"/>
    <property type="project" value="TreeGrafter"/>
</dbReference>
<dbReference type="Proteomes" id="UP000186218">
    <property type="component" value="Unassembled WGS sequence"/>
</dbReference>
<evidence type="ECO:0000313" key="9">
    <source>
        <dbReference type="Proteomes" id="UP000186218"/>
    </source>
</evidence>
<dbReference type="NCBIfam" id="NF004863">
    <property type="entry name" value="PRK06223.1"/>
    <property type="match status" value="1"/>
</dbReference>
<evidence type="ECO:0000256" key="2">
    <source>
        <dbReference type="ARBA" id="ARBA00022532"/>
    </source>
</evidence>
<dbReference type="EMBL" id="FTNT01000002">
    <property type="protein sequence ID" value="SIR76487.1"/>
    <property type="molecule type" value="Genomic_DNA"/>
</dbReference>
<evidence type="ECO:0000259" key="6">
    <source>
        <dbReference type="Pfam" id="PF00056"/>
    </source>
</evidence>
<dbReference type="InterPro" id="IPR036291">
    <property type="entry name" value="NAD(P)-bd_dom_sf"/>
</dbReference>
<keyword evidence="3" id="KW-0560">Oxidoreductase</keyword>
<name>A0A1N7DL16_9NOCA</name>
<evidence type="ECO:0000259" key="7">
    <source>
        <dbReference type="Pfam" id="PF02866"/>
    </source>
</evidence>
<dbReference type="Gene3D" id="3.40.50.720">
    <property type="entry name" value="NAD(P)-binding Rossmann-like Domain"/>
    <property type="match status" value="1"/>
</dbReference>
<evidence type="ECO:0000256" key="4">
    <source>
        <dbReference type="ARBA" id="ARBA00023027"/>
    </source>
</evidence>
<dbReference type="SUPFAM" id="SSF56327">
    <property type="entry name" value="LDH C-terminal domain-like"/>
    <property type="match status" value="1"/>
</dbReference>
<dbReference type="GO" id="GO:0006089">
    <property type="term" value="P:lactate metabolic process"/>
    <property type="evidence" value="ECO:0007669"/>
    <property type="project" value="TreeGrafter"/>
</dbReference>
<dbReference type="InterPro" id="IPR001236">
    <property type="entry name" value="Lactate/malate_DH_N"/>
</dbReference>
<evidence type="ECO:0000313" key="8">
    <source>
        <dbReference type="EMBL" id="SIR76487.1"/>
    </source>
</evidence>
<dbReference type="Pfam" id="PF00056">
    <property type="entry name" value="Ldh_1_N"/>
    <property type="match status" value="1"/>
</dbReference>
<protein>
    <submittedName>
        <fullName evidence="8">Malate dehydrogenase (NAD)</fullName>
    </submittedName>
</protein>
<dbReference type="InterPro" id="IPR015955">
    <property type="entry name" value="Lactate_DH/Glyco_Ohase_4_C"/>
</dbReference>
<evidence type="ECO:0000256" key="3">
    <source>
        <dbReference type="ARBA" id="ARBA00023002"/>
    </source>
</evidence>
<dbReference type="Gene3D" id="3.90.110.10">
    <property type="entry name" value="Lactate dehydrogenase/glycoside hydrolase, family 4, C-terminal"/>
    <property type="match status" value="1"/>
</dbReference>
<dbReference type="PANTHER" id="PTHR43128">
    <property type="entry name" value="L-2-HYDROXYCARBOXYLATE DEHYDROGENASE (NAD(P)(+))"/>
    <property type="match status" value="1"/>
</dbReference>
<dbReference type="Pfam" id="PF02866">
    <property type="entry name" value="Ldh_1_C"/>
    <property type="match status" value="1"/>
</dbReference>
<organism evidence="8 9">
    <name type="scientific">Williamsia sterculiae</name>
    <dbReference type="NCBI Taxonomy" id="1344003"/>
    <lineage>
        <taxon>Bacteria</taxon>
        <taxon>Bacillati</taxon>
        <taxon>Actinomycetota</taxon>
        <taxon>Actinomycetes</taxon>
        <taxon>Mycobacteriales</taxon>
        <taxon>Nocardiaceae</taxon>
        <taxon>Williamsia</taxon>
    </lineage>
</organism>
<dbReference type="GO" id="GO:0006099">
    <property type="term" value="P:tricarboxylic acid cycle"/>
    <property type="evidence" value="ECO:0007669"/>
    <property type="project" value="UniProtKB-KW"/>
</dbReference>
<dbReference type="PRINTS" id="PR00086">
    <property type="entry name" value="LLDHDRGNASE"/>
</dbReference>
<feature type="domain" description="Lactate/malate dehydrogenase N-terminal" evidence="6">
    <location>
        <begin position="120"/>
        <end position="259"/>
    </location>
</feature>
<dbReference type="CDD" id="cd01339">
    <property type="entry name" value="LDH-like_MDH"/>
    <property type="match status" value="1"/>
</dbReference>
<keyword evidence="9" id="KW-1185">Reference proteome</keyword>
<keyword evidence="2" id="KW-0816">Tricarboxylic acid cycle</keyword>
<dbReference type="InterPro" id="IPR001557">
    <property type="entry name" value="L-lactate/malate_DH"/>
</dbReference>